<proteinExistence type="predicted"/>
<keyword evidence="1" id="KW-0812">Transmembrane</keyword>
<evidence type="ECO:0000256" key="1">
    <source>
        <dbReference type="SAM" id="Phobius"/>
    </source>
</evidence>
<name>A0A645CKL4_9ZZZZ</name>
<protein>
    <submittedName>
        <fullName evidence="2">Uncharacterized protein</fullName>
    </submittedName>
</protein>
<keyword evidence="1" id="KW-0472">Membrane</keyword>
<reference evidence="2" key="1">
    <citation type="submission" date="2019-08" db="EMBL/GenBank/DDBJ databases">
        <authorList>
            <person name="Kucharzyk K."/>
            <person name="Murdoch R.W."/>
            <person name="Higgins S."/>
            <person name="Loffler F."/>
        </authorList>
    </citation>
    <scope>NUCLEOTIDE SEQUENCE</scope>
</reference>
<dbReference type="InterPro" id="IPR049504">
    <property type="entry name" value="O-antigen_lig"/>
</dbReference>
<dbReference type="AlphaFoldDB" id="A0A645CKL4"/>
<evidence type="ECO:0000313" key="2">
    <source>
        <dbReference type="EMBL" id="MPM77496.1"/>
    </source>
</evidence>
<sequence length="211" mass="24379">MLDNESLRQEIKGTIGKPNLTPYSAEYINYYVHIFVDNAFLLSIPETYYKDLYDYHIDPKFWVDLIFEYDFYQRADGRAFEKIFSDYEWNKLNTVQKLFGFSYSTYMTGGILLEQDFAMQFYTHGYIGFCILCAPWLAILLIIIILALKRFKYIVSIDILVCGVALCGGLVCAYASGHTLDETFSSILLATLMAELLILVNKNKKEMSNND</sequence>
<feature type="transmembrane region" description="Helical" evidence="1">
    <location>
        <begin position="155"/>
        <end position="177"/>
    </location>
</feature>
<feature type="transmembrane region" description="Helical" evidence="1">
    <location>
        <begin position="126"/>
        <end position="148"/>
    </location>
</feature>
<organism evidence="2">
    <name type="scientific">bioreactor metagenome</name>
    <dbReference type="NCBI Taxonomy" id="1076179"/>
    <lineage>
        <taxon>unclassified sequences</taxon>
        <taxon>metagenomes</taxon>
        <taxon>ecological metagenomes</taxon>
    </lineage>
</organism>
<keyword evidence="1" id="KW-1133">Transmembrane helix</keyword>
<gene>
    <name evidence="2" type="ORF">SDC9_124502</name>
</gene>
<accession>A0A645CKL4</accession>
<dbReference type="EMBL" id="VSSQ01027978">
    <property type="protein sequence ID" value="MPM77496.1"/>
    <property type="molecule type" value="Genomic_DNA"/>
</dbReference>
<dbReference type="Pfam" id="PF13425">
    <property type="entry name" value="O-antigen_lig"/>
    <property type="match status" value="1"/>
</dbReference>
<feature type="transmembrane region" description="Helical" evidence="1">
    <location>
        <begin position="183"/>
        <end position="200"/>
    </location>
</feature>
<comment type="caution">
    <text evidence="2">The sequence shown here is derived from an EMBL/GenBank/DDBJ whole genome shotgun (WGS) entry which is preliminary data.</text>
</comment>